<dbReference type="AlphaFoldDB" id="Q6SFB9"/>
<proteinExistence type="predicted"/>
<sequence>MFFALNSAFKFLIASAIKLLNFAVLRYRPSF</sequence>
<reference evidence="1" key="2">
    <citation type="submission" date="2003-12" db="EMBL/GenBank/DDBJ databases">
        <title>Monterey Bay Coastal Ocean Microbial Observatory environmental clone sequencing.</title>
        <authorList>
            <person name="DeLong E.F."/>
        </authorList>
    </citation>
    <scope>NUCLEOTIDE SEQUENCE</scope>
</reference>
<name>Q6SFB9_9BACT</name>
<dbReference type="EMBL" id="AY458648">
    <property type="protein sequence ID" value="AAR38303.1"/>
    <property type="molecule type" value="Genomic_DNA"/>
</dbReference>
<protein>
    <submittedName>
        <fullName evidence="1">Uncharacterized protein</fullName>
    </submittedName>
</protein>
<accession>Q6SFB9</accession>
<evidence type="ECO:0000313" key="1">
    <source>
        <dbReference type="EMBL" id="AAR38303.1"/>
    </source>
</evidence>
<gene>
    <name evidence="1" type="ORF">MBMO_EBAC000-69B03.52</name>
</gene>
<reference evidence="1" key="1">
    <citation type="submission" date="2003-11" db="EMBL/GenBank/DDBJ databases">
        <authorList>
            <person name="Heidelberg J.F."/>
            <person name="Eisen J.A."/>
            <person name="Nelson W.C."/>
            <person name="DeLong E.F."/>
        </authorList>
    </citation>
    <scope>NUCLEOTIDE SEQUENCE</scope>
</reference>
<organism evidence="1">
    <name type="scientific">uncultured marine bacterium 581</name>
    <dbReference type="NCBI Taxonomy" id="257401"/>
    <lineage>
        <taxon>Bacteria</taxon>
        <taxon>environmental samples</taxon>
    </lineage>
</organism>